<organism evidence="1 2">
    <name type="scientific">Aristaeella hokkaidonensis</name>
    <dbReference type="NCBI Taxonomy" id="3046382"/>
    <lineage>
        <taxon>Bacteria</taxon>
        <taxon>Bacillati</taxon>
        <taxon>Bacillota</taxon>
        <taxon>Clostridia</taxon>
        <taxon>Eubacteriales</taxon>
        <taxon>Aristaeellaceae</taxon>
        <taxon>Aristaeella</taxon>
    </lineage>
</organism>
<dbReference type="Proteomes" id="UP000682782">
    <property type="component" value="Chromosome"/>
</dbReference>
<gene>
    <name evidence="1" type="ORF">JYE49_00535</name>
</gene>
<proteinExistence type="predicted"/>
<evidence type="ECO:0000313" key="1">
    <source>
        <dbReference type="EMBL" id="QUC67239.1"/>
    </source>
</evidence>
<dbReference type="EMBL" id="CP068393">
    <property type="protein sequence ID" value="QUC67239.1"/>
    <property type="molecule type" value="Genomic_DNA"/>
</dbReference>
<reference evidence="1" key="1">
    <citation type="submission" date="2021-01" db="EMBL/GenBank/DDBJ databases">
        <title>Complete genome sequence of Clostridiales bacterium R-7.</title>
        <authorList>
            <person name="Mahoney-Kurpe S.C."/>
            <person name="Palevich N."/>
            <person name="Koike S."/>
            <person name="Moon C.D."/>
            <person name="Attwood G.T."/>
        </authorList>
    </citation>
    <scope>NUCLEOTIDE SEQUENCE</scope>
    <source>
        <strain evidence="1">R-7</strain>
    </source>
</reference>
<accession>A0AC61MWQ5</accession>
<evidence type="ECO:0000313" key="2">
    <source>
        <dbReference type="Proteomes" id="UP000682782"/>
    </source>
</evidence>
<sequence>MDQVIIGRFIAEERKKKGYTQKQLAEKLNISDKTISKWECGNGFPEVSLLLPLCGELGITVNDLLSGELVSGEDYQKKAEDNMVEMIKEREANKKQFVLTLILGGVSLVSFLTLLIVVCVYTNVIPQNVKIVLITIACVIFAVGCIAVMAGQQKIGYYQCAKCGQTFVPKFWAHTFGFNLISKRHLKCPHCGEKSWCRKVMGRE</sequence>
<keyword evidence="2" id="KW-1185">Reference proteome</keyword>
<name>A0AC61MWQ5_9FIRM</name>
<protein>
    <submittedName>
        <fullName evidence="1">Helix-turn-helix domain-containing protein</fullName>
    </submittedName>
</protein>